<gene>
    <name evidence="2" type="ORF">SAMN05421779_104114</name>
</gene>
<reference evidence="2 3" key="1">
    <citation type="submission" date="2017-01" db="EMBL/GenBank/DDBJ databases">
        <authorList>
            <person name="Mah S.A."/>
            <person name="Swanson W.J."/>
            <person name="Moy G.W."/>
            <person name="Vacquier V.D."/>
        </authorList>
    </citation>
    <scope>NUCLEOTIDE SEQUENCE [LARGE SCALE GENOMIC DNA]</scope>
    <source>
        <strain evidence="2 3">DSM 11589</strain>
    </source>
</reference>
<dbReference type="Proteomes" id="UP000185678">
    <property type="component" value="Unassembled WGS sequence"/>
</dbReference>
<protein>
    <submittedName>
        <fullName evidence="2">Uncharacterized protein</fullName>
    </submittedName>
</protein>
<keyword evidence="3" id="KW-1185">Reference proteome</keyword>
<feature type="transmembrane region" description="Helical" evidence="1">
    <location>
        <begin position="111"/>
        <end position="129"/>
    </location>
</feature>
<proteinExistence type="predicted"/>
<sequence length="175" mass="18448">MNTIRPSSGAGLPWCRPVKPTDVATLAVRLKTCLHFYLASVPVGTALSLLLLGTSFYLASPTDAVRPMVAIFAYIALSGSLFCGATLRALTILRDLRVVARWYGGTRTLSLLVNASYPLALMAVVVHTVAPPHQAVFLLDTLALHIVMSCVVRDGLGTVLSVAAAVEHPVGEAAP</sequence>
<evidence type="ECO:0000256" key="1">
    <source>
        <dbReference type="SAM" id="Phobius"/>
    </source>
</evidence>
<dbReference type="RefSeq" id="WP_076400570.1">
    <property type="nucleotide sequence ID" value="NZ_FTOA01000004.1"/>
</dbReference>
<organism evidence="2 3">
    <name type="scientific">Insolitispirillum peregrinum</name>
    <dbReference type="NCBI Taxonomy" id="80876"/>
    <lineage>
        <taxon>Bacteria</taxon>
        <taxon>Pseudomonadati</taxon>
        <taxon>Pseudomonadota</taxon>
        <taxon>Alphaproteobacteria</taxon>
        <taxon>Rhodospirillales</taxon>
        <taxon>Novispirillaceae</taxon>
        <taxon>Insolitispirillum</taxon>
    </lineage>
</organism>
<keyword evidence="1" id="KW-0472">Membrane</keyword>
<evidence type="ECO:0000313" key="2">
    <source>
        <dbReference type="EMBL" id="SIS85308.1"/>
    </source>
</evidence>
<dbReference type="STRING" id="80876.SAMN05421779_104114"/>
<accession>A0A1N7MGZ0</accession>
<evidence type="ECO:0000313" key="3">
    <source>
        <dbReference type="Proteomes" id="UP000185678"/>
    </source>
</evidence>
<dbReference type="EMBL" id="FTOA01000004">
    <property type="protein sequence ID" value="SIS85308.1"/>
    <property type="molecule type" value="Genomic_DNA"/>
</dbReference>
<feature type="transmembrane region" description="Helical" evidence="1">
    <location>
        <begin position="36"/>
        <end position="59"/>
    </location>
</feature>
<keyword evidence="1" id="KW-0812">Transmembrane</keyword>
<feature type="transmembrane region" description="Helical" evidence="1">
    <location>
        <begin position="71"/>
        <end position="90"/>
    </location>
</feature>
<name>A0A1N7MGZ0_9PROT</name>
<dbReference type="AlphaFoldDB" id="A0A1N7MGZ0"/>
<keyword evidence="1" id="KW-1133">Transmembrane helix</keyword>